<proteinExistence type="predicted"/>
<dbReference type="EMBL" id="CP062006">
    <property type="protein sequence ID" value="QTC88415.1"/>
    <property type="molecule type" value="Genomic_DNA"/>
</dbReference>
<evidence type="ECO:0000313" key="2">
    <source>
        <dbReference type="Proteomes" id="UP000663942"/>
    </source>
</evidence>
<keyword evidence="2" id="KW-1185">Reference proteome</keyword>
<dbReference type="Proteomes" id="UP000663942">
    <property type="component" value="Chromosome"/>
</dbReference>
<protein>
    <submittedName>
        <fullName evidence="1">Uncharacterized protein</fullName>
    </submittedName>
</protein>
<dbReference type="RefSeq" id="WP_207825616.1">
    <property type="nucleotide sequence ID" value="NZ_CP062006.1"/>
</dbReference>
<sequence>MKVSATLPIPNLATASDQEIESLFPSFDGRWSAQTKALLAQHGAERLDLDDNWASVPPTWRCGPCGRYKAELARLSEAGVLICRLDWHHDHLRDHGKRVLKRDGSRPSEPEAFRRWFGAVEACKDLIERFHPSFVCVDCNAADGDAKRRLKGIVHPEFSFSPAEIAAFITVQPGRSHKVDVEKAEAIWKLVEDDVLDRISFTDLLAERVAKGRHQRQGRKHWSEPPLGPLLRDMSRNPIYPARMLLQLPADLSARSLQKDGFRSSLKSKVQPVRVPSRAEFDAFTAAQDPRSPWVRHDADWACPSCDRSRFECLRASGKGKWTGRLHRLHVYQDEDDDDALRWRNGWDEGGLTYRTHADVYLCQDCRLVITDTNKGLKSPSEDCLKIDDLRALVGGAAPHTRPEVDLEAALTLAEENFEHAEAARIYWHHRCTAVAVLGQYDHLTKWRGADRETAMWIVLEKVGRYDLEGEELPGMLDFMLAEGARFSAEGEALRSAQRAGGTGETQ</sequence>
<reference evidence="1 2" key="1">
    <citation type="submission" date="2020-09" db="EMBL/GenBank/DDBJ databases">
        <title>Brevundimonas sp. LVF1 isolated from an oligotrophic pond in Goettingen, Germany.</title>
        <authorList>
            <person name="Friedrich I."/>
            <person name="Klassen A."/>
            <person name="Neubauer H."/>
            <person name="Schneider D."/>
            <person name="Hertel R."/>
            <person name="Daniel R."/>
        </authorList>
    </citation>
    <scope>NUCLEOTIDE SEQUENCE [LARGE SCALE GENOMIC DNA]</scope>
    <source>
        <strain evidence="1 2">LVF1</strain>
    </source>
</reference>
<organism evidence="1 2">
    <name type="scientific">Brevundimonas pondensis</name>
    <dbReference type="NCBI Taxonomy" id="2774189"/>
    <lineage>
        <taxon>Bacteria</taxon>
        <taxon>Pseudomonadati</taxon>
        <taxon>Pseudomonadota</taxon>
        <taxon>Alphaproteobacteria</taxon>
        <taxon>Caulobacterales</taxon>
        <taxon>Caulobacteraceae</taxon>
        <taxon>Brevundimonas</taxon>
    </lineage>
</organism>
<evidence type="ECO:0000313" key="1">
    <source>
        <dbReference type="EMBL" id="QTC88415.1"/>
    </source>
</evidence>
<gene>
    <name evidence="1" type="ORF">IFE19_03210</name>
</gene>
<name>A0ABX7SNP2_9CAUL</name>
<accession>A0ABX7SNP2</accession>